<keyword evidence="7" id="KW-0325">Glycoprotein</keyword>
<dbReference type="EMBL" id="KK914280">
    <property type="protein sequence ID" value="KDP43130.1"/>
    <property type="molecule type" value="Genomic_DNA"/>
</dbReference>
<dbReference type="InterPro" id="IPR032675">
    <property type="entry name" value="LRR_dom_sf"/>
</dbReference>
<dbReference type="SUPFAM" id="SSF52047">
    <property type="entry name" value="RNI-like"/>
    <property type="match status" value="2"/>
</dbReference>
<keyword evidence="2" id="KW-0812">Transmembrane</keyword>
<evidence type="ECO:0000256" key="5">
    <source>
        <dbReference type="ARBA" id="ARBA00023136"/>
    </source>
</evidence>
<dbReference type="InterPro" id="IPR001611">
    <property type="entry name" value="Leu-rich_rpt"/>
</dbReference>
<dbReference type="Pfam" id="PF13855">
    <property type="entry name" value="LRR_8"/>
    <property type="match status" value="2"/>
</dbReference>
<keyword evidence="6" id="KW-0675">Receptor</keyword>
<dbReference type="PRINTS" id="PR00019">
    <property type="entry name" value="LEURICHRPT"/>
</dbReference>
<dbReference type="Pfam" id="PF00560">
    <property type="entry name" value="LRR_1"/>
    <property type="match status" value="6"/>
</dbReference>
<evidence type="ECO:0000256" key="4">
    <source>
        <dbReference type="ARBA" id="ARBA00022989"/>
    </source>
</evidence>
<gene>
    <name evidence="8" type="ORF">JCGZ_26663</name>
</gene>
<evidence type="ECO:0000256" key="2">
    <source>
        <dbReference type="ARBA" id="ARBA00022692"/>
    </source>
</evidence>
<dbReference type="GO" id="GO:0016020">
    <property type="term" value="C:membrane"/>
    <property type="evidence" value="ECO:0007669"/>
    <property type="project" value="UniProtKB-SubCell"/>
</dbReference>
<keyword evidence="5" id="KW-0472">Membrane</keyword>
<evidence type="ECO:0008006" key="10">
    <source>
        <dbReference type="Google" id="ProtNLM"/>
    </source>
</evidence>
<evidence type="ECO:0000256" key="6">
    <source>
        <dbReference type="ARBA" id="ARBA00023170"/>
    </source>
</evidence>
<name>A0A067LF41_JATCU</name>
<accession>A0A067LF41</accession>
<evidence type="ECO:0000313" key="9">
    <source>
        <dbReference type="Proteomes" id="UP000027138"/>
    </source>
</evidence>
<proteinExistence type="predicted"/>
<dbReference type="InterPro" id="IPR046956">
    <property type="entry name" value="RLP23-like"/>
</dbReference>
<dbReference type="OrthoDB" id="1060944at2759"/>
<organism evidence="8 9">
    <name type="scientific">Jatropha curcas</name>
    <name type="common">Barbados nut</name>
    <dbReference type="NCBI Taxonomy" id="180498"/>
    <lineage>
        <taxon>Eukaryota</taxon>
        <taxon>Viridiplantae</taxon>
        <taxon>Streptophyta</taxon>
        <taxon>Embryophyta</taxon>
        <taxon>Tracheophyta</taxon>
        <taxon>Spermatophyta</taxon>
        <taxon>Magnoliopsida</taxon>
        <taxon>eudicotyledons</taxon>
        <taxon>Gunneridae</taxon>
        <taxon>Pentapetalae</taxon>
        <taxon>rosids</taxon>
        <taxon>fabids</taxon>
        <taxon>Malpighiales</taxon>
        <taxon>Euphorbiaceae</taxon>
        <taxon>Crotonoideae</taxon>
        <taxon>Jatropheae</taxon>
        <taxon>Jatropha</taxon>
    </lineage>
</organism>
<dbReference type="PANTHER" id="PTHR48063">
    <property type="entry name" value="LRR RECEPTOR-LIKE KINASE"/>
    <property type="match status" value="1"/>
</dbReference>
<protein>
    <recommendedName>
        <fullName evidence="10">Leucine-rich repeat-containing N-terminal plant-type domain-containing protein</fullName>
    </recommendedName>
</protein>
<reference evidence="8 9" key="1">
    <citation type="journal article" date="2014" name="PLoS ONE">
        <title>Global Analysis of Gene Expression Profiles in Physic Nut (Jatropha curcas L.) Seedlings Exposed to Salt Stress.</title>
        <authorList>
            <person name="Zhang L."/>
            <person name="Zhang C."/>
            <person name="Wu P."/>
            <person name="Chen Y."/>
            <person name="Li M."/>
            <person name="Jiang H."/>
            <person name="Wu G."/>
        </authorList>
    </citation>
    <scope>NUCLEOTIDE SEQUENCE [LARGE SCALE GENOMIC DNA]</scope>
    <source>
        <strain evidence="9">cv. GZQX0401</strain>
        <tissue evidence="8">Young leaves</tissue>
    </source>
</reference>
<comment type="subcellular location">
    <subcellularLocation>
        <location evidence="1">Membrane</location>
        <topology evidence="1">Single-pass type I membrane protein</topology>
    </subcellularLocation>
</comment>
<keyword evidence="4" id="KW-1133">Transmembrane helix</keyword>
<dbReference type="PANTHER" id="PTHR48063:SF97">
    <property type="entry name" value="DISEASE RESISTANCE FAMILY PROTEIN _ LRR FAMILY PROTEIN"/>
    <property type="match status" value="1"/>
</dbReference>
<dbReference type="Proteomes" id="UP000027138">
    <property type="component" value="Unassembled WGS sequence"/>
</dbReference>
<dbReference type="STRING" id="180498.A0A067LF41"/>
<evidence type="ECO:0000313" key="8">
    <source>
        <dbReference type="EMBL" id="KDP43130.1"/>
    </source>
</evidence>
<evidence type="ECO:0000256" key="1">
    <source>
        <dbReference type="ARBA" id="ARBA00004479"/>
    </source>
</evidence>
<dbReference type="Gene3D" id="3.80.10.10">
    <property type="entry name" value="Ribonuclease Inhibitor"/>
    <property type="match status" value="2"/>
</dbReference>
<keyword evidence="9" id="KW-1185">Reference proteome</keyword>
<evidence type="ECO:0000256" key="7">
    <source>
        <dbReference type="ARBA" id="ARBA00023180"/>
    </source>
</evidence>
<dbReference type="AlphaFoldDB" id="A0A067LF41"/>
<sequence>MNGTIPNSFGQLSKLVNVDLISNSWEGILTETHLINLRSLENIRLTTLPTRSLIFNVSHKWIPHFRLKSIQIENCVIGPFFPMWLQVQNELTSVILRNVGISDTIPAEWFSERSSEITYLVLSNNQIKGKLPNQMKSPNLKYIDLSSNHFEGPLPFWSTNASTIYLQDNLFSGSIPENIGSLMPRLEKLYLSSNHLSGTIPSSFCVMNGLQILSLRSNKLSGQIPNCWSHQLMFWAIDVSNNNLTGKIPSSFGSLSSLSVLLLSNNNLDGEIPSSLQNCSGLTSVDLRRNNLSGNLPSWIGERFASLFMLQLHSNSFTGEIPKEVCNPNNLHILDLSDNKFSGAVPKCIGNLTGMVSGKYNEVFLQLLMVALKGRTLEYNNIFAAVNGIDLSRNNLTGEIPDEVINLHGLRFLNLSRNQISGKINEKIGELTDLESLDLSYNHLSGPIPQSLATLNSLVRLNLSYNNLEGKIPEGLKKFNDPSVFVGNPSLCGTPLPKKCPGGHRFS</sequence>
<evidence type="ECO:0000256" key="3">
    <source>
        <dbReference type="ARBA" id="ARBA00022729"/>
    </source>
</evidence>
<dbReference type="FunFam" id="3.80.10.10:FF:000920">
    <property type="entry name" value="mRNA, clone: RTFL01-33-G14"/>
    <property type="match status" value="1"/>
</dbReference>
<keyword evidence="3" id="KW-0732">Signal</keyword>